<proteinExistence type="predicted"/>
<dbReference type="EMBL" id="PQFF01000038">
    <property type="protein sequence ID" value="RHZ87067.1"/>
    <property type="molecule type" value="Genomic_DNA"/>
</dbReference>
<comment type="caution">
    <text evidence="1">The sequence shown here is derived from an EMBL/GenBank/DDBJ whole genome shotgun (WGS) entry which is preliminary data.</text>
</comment>
<evidence type="ECO:0000313" key="2">
    <source>
        <dbReference type="Proteomes" id="UP000266861"/>
    </source>
</evidence>
<organism evidence="1 2">
    <name type="scientific">Diversispora epigaea</name>
    <dbReference type="NCBI Taxonomy" id="1348612"/>
    <lineage>
        <taxon>Eukaryota</taxon>
        <taxon>Fungi</taxon>
        <taxon>Fungi incertae sedis</taxon>
        <taxon>Mucoromycota</taxon>
        <taxon>Glomeromycotina</taxon>
        <taxon>Glomeromycetes</taxon>
        <taxon>Diversisporales</taxon>
        <taxon>Diversisporaceae</taxon>
        <taxon>Diversispora</taxon>
    </lineage>
</organism>
<sequence length="113" mass="13162">MTEQVNNQSFENFVSFGSNNFFQQDSNTSFSYNNDDSDDDFSYSEYENEFNEEDQLEINNESEIIQDEIEIIPEVDTSHEKQTPCVIVDYIEGKIQTCGSTDKLRRLRNLFGS</sequence>
<dbReference type="Proteomes" id="UP000266861">
    <property type="component" value="Unassembled WGS sequence"/>
</dbReference>
<dbReference type="AlphaFoldDB" id="A0A397JHL6"/>
<accession>A0A397JHL6</accession>
<name>A0A397JHL6_9GLOM</name>
<protein>
    <submittedName>
        <fullName evidence="1">Uncharacterized protein</fullName>
    </submittedName>
</protein>
<dbReference type="OrthoDB" id="2414858at2759"/>
<evidence type="ECO:0000313" key="1">
    <source>
        <dbReference type="EMBL" id="RHZ87067.1"/>
    </source>
</evidence>
<gene>
    <name evidence="1" type="ORF">Glove_40g135</name>
</gene>
<reference evidence="1 2" key="1">
    <citation type="submission" date="2018-08" db="EMBL/GenBank/DDBJ databases">
        <title>Genome and evolution of the arbuscular mycorrhizal fungus Diversispora epigaea (formerly Glomus versiforme) and its bacterial endosymbionts.</title>
        <authorList>
            <person name="Sun X."/>
            <person name="Fei Z."/>
            <person name="Harrison M."/>
        </authorList>
    </citation>
    <scope>NUCLEOTIDE SEQUENCE [LARGE SCALE GENOMIC DNA]</scope>
    <source>
        <strain evidence="1 2">IT104</strain>
    </source>
</reference>
<keyword evidence="2" id="KW-1185">Reference proteome</keyword>